<dbReference type="Pfam" id="PF00196">
    <property type="entry name" value="GerE"/>
    <property type="match status" value="1"/>
</dbReference>
<dbReference type="EMBL" id="CP129968">
    <property type="protein sequence ID" value="WKK81630.1"/>
    <property type="molecule type" value="Genomic_DNA"/>
</dbReference>
<dbReference type="RefSeq" id="WP_302127183.1">
    <property type="nucleotide sequence ID" value="NZ_CP129968.2"/>
</dbReference>
<evidence type="ECO:0000256" key="1">
    <source>
        <dbReference type="ARBA" id="ARBA00022553"/>
    </source>
</evidence>
<protein>
    <submittedName>
        <fullName evidence="8">Response regulator transcription factor</fullName>
    </submittedName>
</protein>
<dbReference type="PROSITE" id="PS50110">
    <property type="entry name" value="RESPONSE_REGULATORY"/>
    <property type="match status" value="1"/>
</dbReference>
<dbReference type="PROSITE" id="PS00622">
    <property type="entry name" value="HTH_LUXR_1"/>
    <property type="match status" value="1"/>
</dbReference>
<evidence type="ECO:0000259" key="6">
    <source>
        <dbReference type="PROSITE" id="PS50043"/>
    </source>
</evidence>
<sequence>MHKIIILDDHTLFRIGVIAILKNESSFEVESEHQNFDSLRPLIPSLSSHVILVDISLPKESGLEVVKYIKNVNPKLKVIILSSHKEEFYLVNALDAGADGYIHKDAEPEELIKGIKKVVKGEKFYSLEISSLLINSMYNRPQKGMLYLTNKEKQVIQFLQDGYSSKEIADKLDVSPRTIETHRANILNKFGLKNTTELIKKIVEQKINF</sequence>
<dbReference type="GO" id="GO:0006355">
    <property type="term" value="P:regulation of DNA-templated transcription"/>
    <property type="evidence" value="ECO:0007669"/>
    <property type="project" value="InterPro"/>
</dbReference>
<evidence type="ECO:0000256" key="4">
    <source>
        <dbReference type="ARBA" id="ARBA00023163"/>
    </source>
</evidence>
<proteinExistence type="predicted"/>
<dbReference type="AlphaFoldDB" id="A0AA49JHN4"/>
<keyword evidence="4" id="KW-0804">Transcription</keyword>
<dbReference type="InterPro" id="IPR001789">
    <property type="entry name" value="Sig_transdc_resp-reg_receiver"/>
</dbReference>
<dbReference type="InterPro" id="IPR000792">
    <property type="entry name" value="Tscrpt_reg_LuxR_C"/>
</dbReference>
<dbReference type="InterPro" id="IPR011006">
    <property type="entry name" value="CheY-like_superfamily"/>
</dbReference>
<dbReference type="InterPro" id="IPR039420">
    <property type="entry name" value="WalR-like"/>
</dbReference>
<dbReference type="SMART" id="SM00421">
    <property type="entry name" value="HTH_LUXR"/>
    <property type="match status" value="1"/>
</dbReference>
<dbReference type="CDD" id="cd06170">
    <property type="entry name" value="LuxR_C_like"/>
    <property type="match status" value="1"/>
</dbReference>
<dbReference type="Gene3D" id="3.40.50.2300">
    <property type="match status" value="1"/>
</dbReference>
<organism evidence="8">
    <name type="scientific">Marivirga arenosa</name>
    <dbReference type="NCBI Taxonomy" id="3059076"/>
    <lineage>
        <taxon>Bacteria</taxon>
        <taxon>Pseudomonadati</taxon>
        <taxon>Bacteroidota</taxon>
        <taxon>Cytophagia</taxon>
        <taxon>Cytophagales</taxon>
        <taxon>Marivirgaceae</taxon>
        <taxon>Marivirga</taxon>
    </lineage>
</organism>
<dbReference type="GO" id="GO:0003677">
    <property type="term" value="F:DNA binding"/>
    <property type="evidence" value="ECO:0007669"/>
    <property type="project" value="UniProtKB-KW"/>
</dbReference>
<evidence type="ECO:0000259" key="7">
    <source>
        <dbReference type="PROSITE" id="PS50110"/>
    </source>
</evidence>
<evidence type="ECO:0000256" key="2">
    <source>
        <dbReference type="ARBA" id="ARBA00023015"/>
    </source>
</evidence>
<keyword evidence="3" id="KW-0238">DNA-binding</keyword>
<feature type="modified residue" description="4-aspartylphosphate" evidence="5">
    <location>
        <position position="54"/>
    </location>
</feature>
<dbReference type="PANTHER" id="PTHR43214">
    <property type="entry name" value="TWO-COMPONENT RESPONSE REGULATOR"/>
    <property type="match status" value="1"/>
</dbReference>
<keyword evidence="2" id="KW-0805">Transcription regulation</keyword>
<evidence type="ECO:0000256" key="5">
    <source>
        <dbReference type="PROSITE-ProRule" id="PRU00169"/>
    </source>
</evidence>
<dbReference type="PROSITE" id="PS50043">
    <property type="entry name" value="HTH_LUXR_2"/>
    <property type="match status" value="1"/>
</dbReference>
<name>A0AA49JHN4_9BACT</name>
<dbReference type="CDD" id="cd17535">
    <property type="entry name" value="REC_NarL-like"/>
    <property type="match status" value="1"/>
</dbReference>
<feature type="domain" description="Response regulatory" evidence="7">
    <location>
        <begin position="3"/>
        <end position="119"/>
    </location>
</feature>
<dbReference type="PRINTS" id="PR00038">
    <property type="entry name" value="HTHLUXR"/>
</dbReference>
<reference evidence="8" key="1">
    <citation type="submission" date="2023-08" db="EMBL/GenBank/DDBJ databases">
        <title>Comparative genomics and taxonomic characterization of three novel marine species of genus Marivirga.</title>
        <authorList>
            <person name="Muhammad N."/>
            <person name="Kim S.-G."/>
        </authorList>
    </citation>
    <scope>NUCLEOTIDE SEQUENCE</scope>
    <source>
        <strain evidence="8">BKB1-2</strain>
    </source>
</reference>
<feature type="domain" description="HTH luxR-type" evidence="6">
    <location>
        <begin position="141"/>
        <end position="206"/>
    </location>
</feature>
<evidence type="ECO:0000256" key="3">
    <source>
        <dbReference type="ARBA" id="ARBA00023125"/>
    </source>
</evidence>
<dbReference type="SUPFAM" id="SSF46894">
    <property type="entry name" value="C-terminal effector domain of the bipartite response regulators"/>
    <property type="match status" value="1"/>
</dbReference>
<dbReference type="InterPro" id="IPR016032">
    <property type="entry name" value="Sig_transdc_resp-reg_C-effctor"/>
</dbReference>
<keyword evidence="1 5" id="KW-0597">Phosphoprotein</keyword>
<dbReference type="PANTHER" id="PTHR43214:SF41">
    <property type="entry name" value="NITRATE_NITRITE RESPONSE REGULATOR PROTEIN NARP"/>
    <property type="match status" value="1"/>
</dbReference>
<dbReference type="SMART" id="SM00448">
    <property type="entry name" value="REC"/>
    <property type="match status" value="1"/>
</dbReference>
<evidence type="ECO:0000313" key="8">
    <source>
        <dbReference type="EMBL" id="WKK81630.1"/>
    </source>
</evidence>
<dbReference type="Pfam" id="PF00072">
    <property type="entry name" value="Response_reg"/>
    <property type="match status" value="1"/>
</dbReference>
<accession>A0AA49JHN4</accession>
<dbReference type="GO" id="GO:0000160">
    <property type="term" value="P:phosphorelay signal transduction system"/>
    <property type="evidence" value="ECO:0007669"/>
    <property type="project" value="InterPro"/>
</dbReference>
<dbReference type="KEGG" id="marp:QYS47_04955"/>
<dbReference type="InterPro" id="IPR058245">
    <property type="entry name" value="NreC/VraR/RcsB-like_REC"/>
</dbReference>
<dbReference type="SUPFAM" id="SSF52172">
    <property type="entry name" value="CheY-like"/>
    <property type="match status" value="1"/>
</dbReference>
<dbReference type="Proteomes" id="UP001232019">
    <property type="component" value="Chromosome"/>
</dbReference>
<gene>
    <name evidence="8" type="ORF">QYS47_04955</name>
</gene>